<evidence type="ECO:0000313" key="2">
    <source>
        <dbReference type="Proteomes" id="UP000305906"/>
    </source>
</evidence>
<name>A0A5R9FRG9_9ACTN</name>
<proteinExistence type="predicted"/>
<organism evidence="1 2">
    <name type="scientific">Streptomyces montanus</name>
    <dbReference type="NCBI Taxonomy" id="2580423"/>
    <lineage>
        <taxon>Bacteria</taxon>
        <taxon>Bacillati</taxon>
        <taxon>Actinomycetota</taxon>
        <taxon>Actinomycetes</taxon>
        <taxon>Kitasatosporales</taxon>
        <taxon>Streptomycetaceae</taxon>
        <taxon>Streptomyces</taxon>
    </lineage>
</organism>
<accession>A0A5R9FRG9</accession>
<dbReference type="EMBL" id="VBZC01000021">
    <property type="protein sequence ID" value="TLS44460.1"/>
    <property type="molecule type" value="Genomic_DNA"/>
</dbReference>
<protein>
    <submittedName>
        <fullName evidence="1">Uncharacterized protein</fullName>
    </submittedName>
</protein>
<dbReference type="AlphaFoldDB" id="A0A5R9FRG9"/>
<comment type="caution">
    <text evidence="1">The sequence shown here is derived from an EMBL/GenBank/DDBJ whole genome shotgun (WGS) entry which is preliminary data.</text>
</comment>
<keyword evidence="2" id="KW-1185">Reference proteome</keyword>
<reference evidence="1 2" key="1">
    <citation type="submission" date="2019-05" db="EMBL/GenBank/DDBJ databases">
        <title>Streptomyces sp. NEAU-C151, a novel actinomycete isolated from soil.</title>
        <authorList>
            <person name="Han L."/>
            <person name="Jiang H."/>
        </authorList>
    </citation>
    <scope>NUCLEOTIDE SEQUENCE [LARGE SCALE GENOMIC DNA]</scope>
    <source>
        <strain evidence="1 2">NEAU-C151</strain>
    </source>
</reference>
<gene>
    <name evidence="1" type="ORF">FE633_20325</name>
</gene>
<evidence type="ECO:0000313" key="1">
    <source>
        <dbReference type="EMBL" id="TLS44460.1"/>
    </source>
</evidence>
<dbReference type="Proteomes" id="UP000305906">
    <property type="component" value="Unassembled WGS sequence"/>
</dbReference>
<sequence>MIGLEQYLEALAEQDASAPVEAPGAVAVEGPMDEPVPAAGPRRMVARKEGRVSVKVLVPDYRRIMTVFKDTGDGGLSTKRVAAKLGWDPAVATRVEGARGRMKRLVERGWLMQETAGWFMLPAPGPAAAAT</sequence>